<sequence length="150" mass="16251">MAISHVQPLLLLLLASLFLLPALRAVELPFEVCGRGDSLVTVSSVNLIPHPILANVQISGYTSTTITEGKMRMFVKVYGAVAEKTFDVCELVACPVAPGAIMFLFNRAVPYVEAGVKVEVAVLYVRQSPKIMCVTFEYKHNDPVAVTISA</sequence>
<keyword evidence="1" id="KW-0732">Signal</keyword>
<name>A0A087G410_ARAAL</name>
<evidence type="ECO:0000259" key="2">
    <source>
        <dbReference type="SMART" id="SM00737"/>
    </source>
</evidence>
<dbReference type="InterPro" id="IPR014756">
    <property type="entry name" value="Ig_E-set"/>
</dbReference>
<dbReference type="PANTHER" id="PTHR11306:SF35">
    <property type="entry name" value="MD-2-RELATED LIPID-RECOGNITION PROTEIN ROSY1"/>
    <property type="match status" value="1"/>
</dbReference>
<dbReference type="Gramene" id="KFK24612">
    <property type="protein sequence ID" value="KFK24612"/>
    <property type="gene ID" value="AALP_AA8G001900"/>
</dbReference>
<feature type="domain" description="MD-2-related lipid-recognition" evidence="2">
    <location>
        <begin position="30"/>
        <end position="138"/>
    </location>
</feature>
<feature type="signal peptide" evidence="1">
    <location>
        <begin position="1"/>
        <end position="25"/>
    </location>
</feature>
<protein>
    <recommendedName>
        <fullName evidence="2">MD-2-related lipid-recognition domain-containing protein</fullName>
    </recommendedName>
</protein>
<dbReference type="GO" id="GO:0032934">
    <property type="term" value="F:sterol binding"/>
    <property type="evidence" value="ECO:0007669"/>
    <property type="project" value="InterPro"/>
</dbReference>
<dbReference type="AlphaFoldDB" id="A0A087G410"/>
<organism evidence="3 4">
    <name type="scientific">Arabis alpina</name>
    <name type="common">Alpine rock-cress</name>
    <dbReference type="NCBI Taxonomy" id="50452"/>
    <lineage>
        <taxon>Eukaryota</taxon>
        <taxon>Viridiplantae</taxon>
        <taxon>Streptophyta</taxon>
        <taxon>Embryophyta</taxon>
        <taxon>Tracheophyta</taxon>
        <taxon>Spermatophyta</taxon>
        <taxon>Magnoliopsida</taxon>
        <taxon>eudicotyledons</taxon>
        <taxon>Gunneridae</taxon>
        <taxon>Pentapetalae</taxon>
        <taxon>rosids</taxon>
        <taxon>malvids</taxon>
        <taxon>Brassicales</taxon>
        <taxon>Brassicaceae</taxon>
        <taxon>Arabideae</taxon>
        <taxon>Arabis</taxon>
    </lineage>
</organism>
<dbReference type="PANTHER" id="PTHR11306">
    <property type="entry name" value="NIEMANN PICK TYPE C2 PROTEIN NPC2-RELATED"/>
    <property type="match status" value="1"/>
</dbReference>
<evidence type="ECO:0000256" key="1">
    <source>
        <dbReference type="SAM" id="SignalP"/>
    </source>
</evidence>
<keyword evidence="4" id="KW-1185">Reference proteome</keyword>
<dbReference type="OrthoDB" id="1059952at2759"/>
<feature type="chain" id="PRO_5001821555" description="MD-2-related lipid-recognition domain-containing protein" evidence="1">
    <location>
        <begin position="26"/>
        <end position="150"/>
    </location>
</feature>
<dbReference type="InterPro" id="IPR003172">
    <property type="entry name" value="ML_dom"/>
</dbReference>
<dbReference type="InterPro" id="IPR039670">
    <property type="entry name" value="NPC2-like"/>
</dbReference>
<evidence type="ECO:0000313" key="3">
    <source>
        <dbReference type="EMBL" id="KFK24612.1"/>
    </source>
</evidence>
<dbReference type="EMBL" id="CM002876">
    <property type="protein sequence ID" value="KFK24612.1"/>
    <property type="molecule type" value="Genomic_DNA"/>
</dbReference>
<dbReference type="SMART" id="SM00737">
    <property type="entry name" value="ML"/>
    <property type="match status" value="1"/>
</dbReference>
<gene>
    <name evidence="3" type="ordered locus">AALP_Aa8g001900</name>
</gene>
<dbReference type="GO" id="GO:0015918">
    <property type="term" value="P:sterol transport"/>
    <property type="evidence" value="ECO:0007669"/>
    <property type="project" value="InterPro"/>
</dbReference>
<dbReference type="eggNOG" id="KOG4680">
    <property type="taxonomic scope" value="Eukaryota"/>
</dbReference>
<evidence type="ECO:0000313" key="4">
    <source>
        <dbReference type="Proteomes" id="UP000029120"/>
    </source>
</evidence>
<dbReference type="SUPFAM" id="SSF81296">
    <property type="entry name" value="E set domains"/>
    <property type="match status" value="1"/>
</dbReference>
<proteinExistence type="predicted"/>
<accession>A0A087G410</accession>
<reference evidence="4" key="1">
    <citation type="journal article" date="2015" name="Nat. Plants">
        <title>Genome expansion of Arabis alpina linked with retrotransposition and reduced symmetric DNA methylation.</title>
        <authorList>
            <person name="Willing E.M."/>
            <person name="Rawat V."/>
            <person name="Mandakova T."/>
            <person name="Maumus F."/>
            <person name="James G.V."/>
            <person name="Nordstroem K.J."/>
            <person name="Becker C."/>
            <person name="Warthmann N."/>
            <person name="Chica C."/>
            <person name="Szarzynska B."/>
            <person name="Zytnicki M."/>
            <person name="Albani M.C."/>
            <person name="Kiefer C."/>
            <person name="Bergonzi S."/>
            <person name="Castaings L."/>
            <person name="Mateos J.L."/>
            <person name="Berns M.C."/>
            <person name="Bujdoso N."/>
            <person name="Piofczyk T."/>
            <person name="de Lorenzo L."/>
            <person name="Barrero-Sicilia C."/>
            <person name="Mateos I."/>
            <person name="Piednoel M."/>
            <person name="Hagmann J."/>
            <person name="Chen-Min-Tao R."/>
            <person name="Iglesias-Fernandez R."/>
            <person name="Schuster S.C."/>
            <person name="Alonso-Blanco C."/>
            <person name="Roudier F."/>
            <person name="Carbonero P."/>
            <person name="Paz-Ares J."/>
            <person name="Davis S.J."/>
            <person name="Pecinka A."/>
            <person name="Quesneville H."/>
            <person name="Colot V."/>
            <person name="Lysak M.A."/>
            <person name="Weigel D."/>
            <person name="Coupland G."/>
            <person name="Schneeberger K."/>
        </authorList>
    </citation>
    <scope>NUCLEOTIDE SEQUENCE [LARGE SCALE GENOMIC DNA]</scope>
    <source>
        <strain evidence="4">cv. Pajares</strain>
    </source>
</reference>
<dbReference type="Proteomes" id="UP000029120">
    <property type="component" value="Chromosome 8"/>
</dbReference>